<dbReference type="EMBL" id="JAWIIV010000005">
    <property type="protein sequence ID" value="MEC4719138.1"/>
    <property type="molecule type" value="Genomic_DNA"/>
</dbReference>
<accession>A0ABU6J665</accession>
<evidence type="ECO:0000256" key="4">
    <source>
        <dbReference type="ARBA" id="ARBA00023125"/>
    </source>
</evidence>
<keyword evidence="5" id="KW-0804">Transcription</keyword>
<dbReference type="InterPro" id="IPR015421">
    <property type="entry name" value="PyrdxlP-dep_Trfase_major"/>
</dbReference>
<dbReference type="CDD" id="cd07377">
    <property type="entry name" value="WHTH_GntR"/>
    <property type="match status" value="1"/>
</dbReference>
<dbReference type="Pfam" id="PF00155">
    <property type="entry name" value="Aminotran_1_2"/>
    <property type="match status" value="1"/>
</dbReference>
<dbReference type="InterPro" id="IPR015424">
    <property type="entry name" value="PyrdxlP-dep_Trfase"/>
</dbReference>
<dbReference type="RefSeq" id="WP_326505856.1">
    <property type="nucleotide sequence ID" value="NZ_JAWIIV010000005.1"/>
</dbReference>
<protein>
    <submittedName>
        <fullName evidence="7">PLP-dependent aminotransferase family protein</fullName>
    </submittedName>
</protein>
<evidence type="ECO:0000256" key="2">
    <source>
        <dbReference type="ARBA" id="ARBA00022898"/>
    </source>
</evidence>
<dbReference type="SUPFAM" id="SSF53383">
    <property type="entry name" value="PLP-dependent transferases"/>
    <property type="match status" value="1"/>
</dbReference>
<dbReference type="PRINTS" id="PR00035">
    <property type="entry name" value="HTHGNTR"/>
</dbReference>
<keyword evidence="7" id="KW-0808">Transferase</keyword>
<dbReference type="InterPro" id="IPR051446">
    <property type="entry name" value="HTH_trans_reg/aminotransferase"/>
</dbReference>
<dbReference type="InterPro" id="IPR004839">
    <property type="entry name" value="Aminotransferase_I/II_large"/>
</dbReference>
<dbReference type="SUPFAM" id="SSF46785">
    <property type="entry name" value="Winged helix' DNA-binding domain"/>
    <property type="match status" value="1"/>
</dbReference>
<keyword evidence="3" id="KW-0805">Transcription regulation</keyword>
<evidence type="ECO:0000313" key="8">
    <source>
        <dbReference type="Proteomes" id="UP001352263"/>
    </source>
</evidence>
<evidence type="ECO:0000313" key="7">
    <source>
        <dbReference type="EMBL" id="MEC4719138.1"/>
    </source>
</evidence>
<dbReference type="CDD" id="cd00609">
    <property type="entry name" value="AAT_like"/>
    <property type="match status" value="1"/>
</dbReference>
<dbReference type="Gene3D" id="3.40.640.10">
    <property type="entry name" value="Type I PLP-dependent aspartate aminotransferase-like (Major domain)"/>
    <property type="match status" value="1"/>
</dbReference>
<proteinExistence type="inferred from homology"/>
<keyword evidence="2" id="KW-0663">Pyridoxal phosphate</keyword>
<evidence type="ECO:0000259" key="6">
    <source>
        <dbReference type="PROSITE" id="PS50949"/>
    </source>
</evidence>
<keyword evidence="4" id="KW-0238">DNA-binding</keyword>
<comment type="similarity">
    <text evidence="1">In the C-terminal section; belongs to the class-I pyridoxal-phosphate-dependent aminotransferase family.</text>
</comment>
<evidence type="ECO:0000256" key="5">
    <source>
        <dbReference type="ARBA" id="ARBA00023163"/>
    </source>
</evidence>
<keyword evidence="8" id="KW-1185">Reference proteome</keyword>
<dbReference type="SMART" id="SM00345">
    <property type="entry name" value="HTH_GNTR"/>
    <property type="match status" value="1"/>
</dbReference>
<keyword evidence="7" id="KW-0032">Aminotransferase</keyword>
<dbReference type="PROSITE" id="PS50949">
    <property type="entry name" value="HTH_GNTR"/>
    <property type="match status" value="1"/>
</dbReference>
<evidence type="ECO:0000256" key="3">
    <source>
        <dbReference type="ARBA" id="ARBA00023015"/>
    </source>
</evidence>
<reference evidence="7 8" key="1">
    <citation type="submission" date="2023-10" db="EMBL/GenBank/DDBJ databases">
        <title>Noviherbaspirillum sp. CPCC 100848 genome assembly.</title>
        <authorList>
            <person name="Li X.Y."/>
            <person name="Fang X.M."/>
        </authorList>
    </citation>
    <scope>NUCLEOTIDE SEQUENCE [LARGE SCALE GENOMIC DNA]</scope>
    <source>
        <strain evidence="7 8">CPCC 100848</strain>
    </source>
</reference>
<organism evidence="7 8">
    <name type="scientific">Noviherbaspirillum album</name>
    <dbReference type="NCBI Taxonomy" id="3080276"/>
    <lineage>
        <taxon>Bacteria</taxon>
        <taxon>Pseudomonadati</taxon>
        <taxon>Pseudomonadota</taxon>
        <taxon>Betaproteobacteria</taxon>
        <taxon>Burkholderiales</taxon>
        <taxon>Oxalobacteraceae</taxon>
        <taxon>Noviherbaspirillum</taxon>
    </lineage>
</organism>
<dbReference type="Proteomes" id="UP001352263">
    <property type="component" value="Unassembled WGS sequence"/>
</dbReference>
<dbReference type="InterPro" id="IPR036390">
    <property type="entry name" value="WH_DNA-bd_sf"/>
</dbReference>
<dbReference type="GO" id="GO:0008483">
    <property type="term" value="F:transaminase activity"/>
    <property type="evidence" value="ECO:0007669"/>
    <property type="project" value="UniProtKB-KW"/>
</dbReference>
<name>A0ABU6J665_9BURK</name>
<comment type="caution">
    <text evidence="7">The sequence shown here is derived from an EMBL/GenBank/DDBJ whole genome shotgun (WGS) entry which is preliminary data.</text>
</comment>
<dbReference type="PANTHER" id="PTHR46577">
    <property type="entry name" value="HTH-TYPE TRANSCRIPTIONAL REGULATORY PROTEIN GABR"/>
    <property type="match status" value="1"/>
</dbReference>
<dbReference type="Gene3D" id="1.10.10.10">
    <property type="entry name" value="Winged helix-like DNA-binding domain superfamily/Winged helix DNA-binding domain"/>
    <property type="match status" value="1"/>
</dbReference>
<dbReference type="InterPro" id="IPR000524">
    <property type="entry name" value="Tscrpt_reg_HTH_GntR"/>
</dbReference>
<feature type="domain" description="HTH gntR-type" evidence="6">
    <location>
        <begin position="24"/>
        <end position="92"/>
    </location>
</feature>
<evidence type="ECO:0000256" key="1">
    <source>
        <dbReference type="ARBA" id="ARBA00005384"/>
    </source>
</evidence>
<dbReference type="Pfam" id="PF00392">
    <property type="entry name" value="GntR"/>
    <property type="match status" value="1"/>
</dbReference>
<sequence>MPSSGRKLSGVLLTLLEHNHDTQPNLSTRLYRAIRTAIVDATLHAGDRLPSTRALASDLGVSRSTAEAAYAQLEEEGYLERSIGSGSFVSGASAARIPARRKIVMSQTVPEAQLSTRGHRIAAMGGCIDALEVRAFSAGMPALDSFPAAIWQRLLARHARHAPQRWMMYGDRQGLPQLREVIAQYLSLSRGVDCDAEQVLVLTSSQQALTLIAMMTLDPGDQVWLEDPGYRGAQTAFAGAGAALVPVPVDDDGMRIDDALRAAPKARLAYVTPSHQYPLGMALSLQRRLRLIDWARREQAWIVEDDYDSEFHYDSRPLAAIHGLDRHQRVLYVGTFSKVLFPGIRVAYLVVPKPLVTAFVAGRSQIDGHTSPLTQAVLADFMQDGHFMAHVRRMRELYRARRDIFLDELERHLGSRLLPGAAAGGLQMSCLLPDQRGSDRKLSAIAEGVGIDLPMLSRLYLGPHARQGFVMGFSALTPGQIRDATKRLAAVWSRLR</sequence>
<dbReference type="PANTHER" id="PTHR46577:SF1">
    <property type="entry name" value="HTH-TYPE TRANSCRIPTIONAL REGULATORY PROTEIN GABR"/>
    <property type="match status" value="1"/>
</dbReference>
<dbReference type="InterPro" id="IPR036388">
    <property type="entry name" value="WH-like_DNA-bd_sf"/>
</dbReference>
<gene>
    <name evidence="7" type="ORF">RY831_08260</name>
</gene>